<dbReference type="InterPro" id="IPR014476">
    <property type="entry name" value="AHL15-29"/>
</dbReference>
<keyword evidence="1" id="KW-0238">DNA-binding</keyword>
<dbReference type="OrthoDB" id="771435at2759"/>
<comment type="function">
    <text evidence="1">Transcription factor that specifically binds AT-rich DNA sequences related to the nuclear matrix attachment regions (MARs).</text>
</comment>
<comment type="subcellular location">
    <subcellularLocation>
        <location evidence="1">Nucleus</location>
    </subcellularLocation>
</comment>
<dbReference type="Pfam" id="PF03479">
    <property type="entry name" value="PCC"/>
    <property type="match status" value="1"/>
</dbReference>
<feature type="region of interest" description="Disordered" evidence="2">
    <location>
        <begin position="30"/>
        <end position="55"/>
    </location>
</feature>
<dbReference type="CDD" id="cd11378">
    <property type="entry name" value="DUF296"/>
    <property type="match status" value="1"/>
</dbReference>
<evidence type="ECO:0000313" key="5">
    <source>
        <dbReference type="Proteomes" id="UP000639772"/>
    </source>
</evidence>
<reference evidence="4 5" key="1">
    <citation type="journal article" date="2020" name="Nat. Food">
        <title>A phased Vanilla planifolia genome enables genetic improvement of flavour and production.</title>
        <authorList>
            <person name="Hasing T."/>
            <person name="Tang H."/>
            <person name="Brym M."/>
            <person name="Khazi F."/>
            <person name="Huang T."/>
            <person name="Chambers A.H."/>
        </authorList>
    </citation>
    <scope>NUCLEOTIDE SEQUENCE [LARGE SCALE GENOMIC DNA]</scope>
    <source>
        <tissue evidence="4">Leaf</tissue>
    </source>
</reference>
<feature type="domain" description="PPC" evidence="3">
    <location>
        <begin position="70"/>
        <end position="206"/>
    </location>
</feature>
<dbReference type="PANTHER" id="PTHR31100">
    <property type="entry name" value="AT-HOOK MOTIF NUCLEAR-LOCALIZED PROTEIN 15"/>
    <property type="match status" value="1"/>
</dbReference>
<dbReference type="SUPFAM" id="SSF117856">
    <property type="entry name" value="AF0104/ALDC/Ptd012-like"/>
    <property type="match status" value="1"/>
</dbReference>
<keyword evidence="1" id="KW-0539">Nucleus</keyword>
<dbReference type="GO" id="GO:0003700">
    <property type="term" value="F:DNA-binding transcription factor activity"/>
    <property type="evidence" value="ECO:0007669"/>
    <property type="project" value="TreeGrafter"/>
</dbReference>
<dbReference type="AlphaFoldDB" id="A0A835QIU3"/>
<keyword evidence="1" id="KW-0805">Transcription regulation</keyword>
<proteinExistence type="predicted"/>
<dbReference type="GO" id="GO:0003680">
    <property type="term" value="F:minor groove of adenine-thymine-rich DNA binding"/>
    <property type="evidence" value="ECO:0007669"/>
    <property type="project" value="UniProtKB-UniRule"/>
</dbReference>
<keyword evidence="1" id="KW-0804">Transcription</keyword>
<dbReference type="Proteomes" id="UP000639772">
    <property type="component" value="Unassembled WGS sequence"/>
</dbReference>
<feature type="region of interest" description="Disordered" evidence="2">
    <location>
        <begin position="195"/>
        <end position="231"/>
    </location>
</feature>
<organism evidence="4 5">
    <name type="scientific">Vanilla planifolia</name>
    <name type="common">Vanilla</name>
    <dbReference type="NCBI Taxonomy" id="51239"/>
    <lineage>
        <taxon>Eukaryota</taxon>
        <taxon>Viridiplantae</taxon>
        <taxon>Streptophyta</taxon>
        <taxon>Embryophyta</taxon>
        <taxon>Tracheophyta</taxon>
        <taxon>Spermatophyta</taxon>
        <taxon>Magnoliopsida</taxon>
        <taxon>Liliopsida</taxon>
        <taxon>Asparagales</taxon>
        <taxon>Orchidaceae</taxon>
        <taxon>Vanilloideae</taxon>
        <taxon>Vanilleae</taxon>
        <taxon>Vanilla</taxon>
    </lineage>
</organism>
<comment type="caution">
    <text evidence="4">The sequence shown here is derived from an EMBL/GenBank/DDBJ whole genome shotgun (WGS) entry which is preliminary data.</text>
</comment>
<gene>
    <name evidence="4" type="ORF">HPP92_015831</name>
</gene>
<evidence type="ECO:0000259" key="3">
    <source>
        <dbReference type="PROSITE" id="PS51742"/>
    </source>
</evidence>
<dbReference type="EMBL" id="JADCNM010000008">
    <property type="protein sequence ID" value="KAG0471285.1"/>
    <property type="molecule type" value="Genomic_DNA"/>
</dbReference>
<dbReference type="PANTHER" id="PTHR31100:SF69">
    <property type="entry name" value="AT-HOOK MOTIF NUCLEAR-LOCALIZED PROTEIN 17-RELATED"/>
    <property type="match status" value="1"/>
</dbReference>
<accession>A0A835QIU3</accession>
<dbReference type="Gene3D" id="3.30.1330.80">
    <property type="entry name" value="Hypothetical protein, similar to alpha- acetolactate decarboxylase, domain 2"/>
    <property type="match status" value="1"/>
</dbReference>
<protein>
    <recommendedName>
        <fullName evidence="1">AT-hook motif nuclear-localized protein</fullName>
    </recommendedName>
</protein>
<dbReference type="PROSITE" id="PS51742">
    <property type="entry name" value="PPC"/>
    <property type="match status" value="1"/>
</dbReference>
<evidence type="ECO:0000256" key="1">
    <source>
        <dbReference type="PIRNR" id="PIRNR016021"/>
    </source>
</evidence>
<feature type="compositionally biased region" description="Basic and acidic residues" evidence="2">
    <location>
        <begin position="210"/>
        <end position="220"/>
    </location>
</feature>
<evidence type="ECO:0000313" key="4">
    <source>
        <dbReference type="EMBL" id="KAG0471285.1"/>
    </source>
</evidence>
<sequence>MKRPSGGVPFSHELQRCGAALNVTTEAADGSSIEIAGPKRMRGRPPGSKNKPKPPVVITRDVVLGDLAGFGAFRTQVLEIPPGNDVAESIATFARGLEVQAGICVLAGYGPVSTATIRQSFCDEALSVRGCFDILSISAVFLPPRRVAESMSLSLAGPRGQVVGGIVAGPVVSARKVVVVMASFSNPAFHRLPVDEGQTSGSVSTLCRGGRGDGGKDQSDRTLPPQQNEEQRWFLHGIHSPEDAGYGDRVFDSSS</sequence>
<evidence type="ECO:0000256" key="2">
    <source>
        <dbReference type="SAM" id="MobiDB-lite"/>
    </source>
</evidence>
<dbReference type="InterPro" id="IPR005175">
    <property type="entry name" value="PPC_dom"/>
</dbReference>
<dbReference type="PIRSF" id="PIRSF016021">
    <property type="entry name" value="ESCAROLA"/>
    <property type="match status" value="1"/>
</dbReference>
<dbReference type="GO" id="GO:0005634">
    <property type="term" value="C:nucleus"/>
    <property type="evidence" value="ECO:0007669"/>
    <property type="project" value="UniProtKB-SubCell"/>
</dbReference>
<name>A0A835QIU3_VANPL</name>